<reference evidence="1 2" key="2">
    <citation type="journal article" date="2022" name="Mol. Ecol. Resour.">
        <title>The genomes of chicory, endive, great burdock and yacon provide insights into Asteraceae paleo-polyploidization history and plant inulin production.</title>
        <authorList>
            <person name="Fan W."/>
            <person name="Wang S."/>
            <person name="Wang H."/>
            <person name="Wang A."/>
            <person name="Jiang F."/>
            <person name="Liu H."/>
            <person name="Zhao H."/>
            <person name="Xu D."/>
            <person name="Zhang Y."/>
        </authorList>
    </citation>
    <scope>NUCLEOTIDE SEQUENCE [LARGE SCALE GENOMIC DNA]</scope>
    <source>
        <strain evidence="2">cv. Niubang</strain>
    </source>
</reference>
<keyword evidence="2" id="KW-1185">Reference proteome</keyword>
<comment type="caution">
    <text evidence="1">The sequence shown here is derived from an EMBL/GenBank/DDBJ whole genome shotgun (WGS) entry which is preliminary data.</text>
</comment>
<dbReference type="EMBL" id="CM042048">
    <property type="protein sequence ID" value="KAI3758954.1"/>
    <property type="molecule type" value="Genomic_DNA"/>
</dbReference>
<evidence type="ECO:0000313" key="1">
    <source>
        <dbReference type="EMBL" id="KAI3758954.1"/>
    </source>
</evidence>
<evidence type="ECO:0000313" key="2">
    <source>
        <dbReference type="Proteomes" id="UP001055879"/>
    </source>
</evidence>
<sequence length="120" mass="13785">MPRVSFTTRLKHIYCTFGHLIGAHKGHKDHKKIDIIGVHTKSKQERDDGTYQKRMRNQRASSHDKGKYHCTVTVGFMETGAVEASRWPARLARVVDEVKDGGWRGFRVVRERAVRLAMVV</sequence>
<dbReference type="Proteomes" id="UP001055879">
    <property type="component" value="Linkage Group LG02"/>
</dbReference>
<organism evidence="1 2">
    <name type="scientific">Arctium lappa</name>
    <name type="common">Greater burdock</name>
    <name type="synonym">Lappa major</name>
    <dbReference type="NCBI Taxonomy" id="4217"/>
    <lineage>
        <taxon>Eukaryota</taxon>
        <taxon>Viridiplantae</taxon>
        <taxon>Streptophyta</taxon>
        <taxon>Embryophyta</taxon>
        <taxon>Tracheophyta</taxon>
        <taxon>Spermatophyta</taxon>
        <taxon>Magnoliopsida</taxon>
        <taxon>eudicotyledons</taxon>
        <taxon>Gunneridae</taxon>
        <taxon>Pentapetalae</taxon>
        <taxon>asterids</taxon>
        <taxon>campanulids</taxon>
        <taxon>Asterales</taxon>
        <taxon>Asteraceae</taxon>
        <taxon>Carduoideae</taxon>
        <taxon>Cardueae</taxon>
        <taxon>Arctiinae</taxon>
        <taxon>Arctium</taxon>
    </lineage>
</organism>
<name>A0ACB9EJ56_ARCLA</name>
<gene>
    <name evidence="1" type="ORF">L6452_06527</name>
</gene>
<reference evidence="2" key="1">
    <citation type="journal article" date="2022" name="Mol. Ecol. Resour.">
        <title>The genomes of chicory, endive, great burdock and yacon provide insights into Asteraceae palaeo-polyploidization history and plant inulin production.</title>
        <authorList>
            <person name="Fan W."/>
            <person name="Wang S."/>
            <person name="Wang H."/>
            <person name="Wang A."/>
            <person name="Jiang F."/>
            <person name="Liu H."/>
            <person name="Zhao H."/>
            <person name="Xu D."/>
            <person name="Zhang Y."/>
        </authorList>
    </citation>
    <scope>NUCLEOTIDE SEQUENCE [LARGE SCALE GENOMIC DNA]</scope>
    <source>
        <strain evidence="2">cv. Niubang</strain>
    </source>
</reference>
<accession>A0ACB9EJ56</accession>
<protein>
    <submittedName>
        <fullName evidence="1">Uncharacterized protein</fullName>
    </submittedName>
</protein>
<proteinExistence type="predicted"/>